<feature type="compositionally biased region" description="Acidic residues" evidence="1">
    <location>
        <begin position="241"/>
        <end position="252"/>
    </location>
</feature>
<gene>
    <name evidence="3" type="ORF">ECRASSUSDP1_LOCUS16247</name>
</gene>
<evidence type="ECO:0000256" key="1">
    <source>
        <dbReference type="SAM" id="MobiDB-lite"/>
    </source>
</evidence>
<feature type="region of interest" description="Disordered" evidence="1">
    <location>
        <begin position="193"/>
        <end position="287"/>
    </location>
</feature>
<sequence>MVIFIVGALLILSLGCNITLLVLYFRKKTIRIKKFEQVKEDIEIDLRPMENNFFDVEVDPVSTPVKNSKGKENLEVVSNFQNCIDLEIEEYFQKKVNECHQCISKKDYLSLSVKWNTMETLYNMDNISEYITEHIKSNLLRKSTQFKPTSDEKSLIKNKFKDLPQKITDIREELSGKKDFIQDLIGDLHTETENLEAEGEEESSPEKEEEVKRNFTNDLPSSKYNINSNPSASKNNNIYLFDEEEEEQEENSETYKSKNKSSSDTYQNIYKSKDSGQDRYDSYRTNSQFKLPTVEEELHSKREVAKKNTQNTMRLAQFEDLPPNPKVQANMKFLNELRGLSRFTMNQ</sequence>
<evidence type="ECO:0000313" key="3">
    <source>
        <dbReference type="EMBL" id="CAI2374889.1"/>
    </source>
</evidence>
<feature type="compositionally biased region" description="Polar residues" evidence="1">
    <location>
        <begin position="260"/>
        <end position="270"/>
    </location>
</feature>
<accession>A0AAD1XLM1</accession>
<keyword evidence="2" id="KW-1133">Transmembrane helix</keyword>
<dbReference type="AlphaFoldDB" id="A0AAD1XLM1"/>
<dbReference type="EMBL" id="CAMPGE010016318">
    <property type="protein sequence ID" value="CAI2374889.1"/>
    <property type="molecule type" value="Genomic_DNA"/>
</dbReference>
<reference evidence="3" key="1">
    <citation type="submission" date="2023-07" db="EMBL/GenBank/DDBJ databases">
        <authorList>
            <consortium name="AG Swart"/>
            <person name="Singh M."/>
            <person name="Singh A."/>
            <person name="Seah K."/>
            <person name="Emmerich C."/>
        </authorList>
    </citation>
    <scope>NUCLEOTIDE SEQUENCE</scope>
    <source>
        <strain evidence="3">DP1</strain>
    </source>
</reference>
<feature type="compositionally biased region" description="Polar residues" evidence="1">
    <location>
        <begin position="216"/>
        <end position="238"/>
    </location>
</feature>
<feature type="compositionally biased region" description="Acidic residues" evidence="1">
    <location>
        <begin position="193"/>
        <end position="203"/>
    </location>
</feature>
<keyword evidence="4" id="KW-1185">Reference proteome</keyword>
<keyword evidence="2" id="KW-0812">Transmembrane</keyword>
<feature type="compositionally biased region" description="Basic and acidic residues" evidence="1">
    <location>
        <begin position="271"/>
        <end position="282"/>
    </location>
</feature>
<feature type="compositionally biased region" description="Basic and acidic residues" evidence="1">
    <location>
        <begin position="204"/>
        <end position="215"/>
    </location>
</feature>
<keyword evidence="2" id="KW-0472">Membrane</keyword>
<evidence type="ECO:0000313" key="4">
    <source>
        <dbReference type="Proteomes" id="UP001295684"/>
    </source>
</evidence>
<evidence type="ECO:0000256" key="2">
    <source>
        <dbReference type="SAM" id="Phobius"/>
    </source>
</evidence>
<name>A0AAD1XLM1_EUPCR</name>
<protein>
    <submittedName>
        <fullName evidence="3">Uncharacterized protein</fullName>
    </submittedName>
</protein>
<organism evidence="3 4">
    <name type="scientific">Euplotes crassus</name>
    <dbReference type="NCBI Taxonomy" id="5936"/>
    <lineage>
        <taxon>Eukaryota</taxon>
        <taxon>Sar</taxon>
        <taxon>Alveolata</taxon>
        <taxon>Ciliophora</taxon>
        <taxon>Intramacronucleata</taxon>
        <taxon>Spirotrichea</taxon>
        <taxon>Hypotrichia</taxon>
        <taxon>Euplotida</taxon>
        <taxon>Euplotidae</taxon>
        <taxon>Moneuplotes</taxon>
    </lineage>
</organism>
<feature type="transmembrane region" description="Helical" evidence="2">
    <location>
        <begin position="6"/>
        <end position="25"/>
    </location>
</feature>
<comment type="caution">
    <text evidence="3">The sequence shown here is derived from an EMBL/GenBank/DDBJ whole genome shotgun (WGS) entry which is preliminary data.</text>
</comment>
<proteinExistence type="predicted"/>
<dbReference type="Proteomes" id="UP001295684">
    <property type="component" value="Unassembled WGS sequence"/>
</dbReference>